<dbReference type="Proteomes" id="UP000283530">
    <property type="component" value="Unassembled WGS sequence"/>
</dbReference>
<accession>A0A3S3NIF9</accession>
<evidence type="ECO:0000256" key="2">
    <source>
        <dbReference type="ARBA" id="ARBA00023242"/>
    </source>
</evidence>
<name>A0A3S3NIF9_9MAGN</name>
<feature type="compositionally biased region" description="Polar residues" evidence="3">
    <location>
        <begin position="166"/>
        <end position="179"/>
    </location>
</feature>
<dbReference type="EMBL" id="QPKB01000009">
    <property type="protein sequence ID" value="RWR92888.1"/>
    <property type="molecule type" value="Genomic_DNA"/>
</dbReference>
<protein>
    <recommendedName>
        <fullName evidence="6">Oxidative stress 3</fullName>
    </recommendedName>
</protein>
<evidence type="ECO:0000256" key="3">
    <source>
        <dbReference type="SAM" id="MobiDB-lite"/>
    </source>
</evidence>
<evidence type="ECO:0008006" key="6">
    <source>
        <dbReference type="Google" id="ProtNLM"/>
    </source>
</evidence>
<organism evidence="4 5">
    <name type="scientific">Cinnamomum micranthum f. kanehirae</name>
    <dbReference type="NCBI Taxonomy" id="337451"/>
    <lineage>
        <taxon>Eukaryota</taxon>
        <taxon>Viridiplantae</taxon>
        <taxon>Streptophyta</taxon>
        <taxon>Embryophyta</taxon>
        <taxon>Tracheophyta</taxon>
        <taxon>Spermatophyta</taxon>
        <taxon>Magnoliopsida</taxon>
        <taxon>Magnoliidae</taxon>
        <taxon>Laurales</taxon>
        <taxon>Lauraceae</taxon>
        <taxon>Cinnamomum</taxon>
    </lineage>
</organism>
<feature type="compositionally biased region" description="Low complexity" evidence="3">
    <location>
        <begin position="22"/>
        <end position="59"/>
    </location>
</feature>
<evidence type="ECO:0000313" key="4">
    <source>
        <dbReference type="EMBL" id="RWR92888.1"/>
    </source>
</evidence>
<proteinExistence type="predicted"/>
<dbReference type="GO" id="GO:0005634">
    <property type="term" value="C:nucleus"/>
    <property type="evidence" value="ECO:0007669"/>
    <property type="project" value="UniProtKB-SubCell"/>
</dbReference>
<dbReference type="STRING" id="337451.A0A3S3NIF9"/>
<keyword evidence="5" id="KW-1185">Reference proteome</keyword>
<comment type="subcellular location">
    <subcellularLocation>
        <location evidence="1">Nucleus</location>
    </subcellularLocation>
</comment>
<evidence type="ECO:0000256" key="1">
    <source>
        <dbReference type="ARBA" id="ARBA00004123"/>
    </source>
</evidence>
<dbReference type="PANTHER" id="PTHR33172:SF29">
    <property type="entry name" value="OS06G0559400 PROTEIN"/>
    <property type="match status" value="1"/>
</dbReference>
<keyword evidence="2" id="KW-0539">Nucleus</keyword>
<evidence type="ECO:0000313" key="5">
    <source>
        <dbReference type="Proteomes" id="UP000283530"/>
    </source>
</evidence>
<feature type="region of interest" description="Disordered" evidence="3">
    <location>
        <begin position="1"/>
        <end position="60"/>
    </location>
</feature>
<dbReference type="InterPro" id="IPR051992">
    <property type="entry name" value="OxStress_Response_Reg"/>
</dbReference>
<feature type="region of interest" description="Disordered" evidence="3">
    <location>
        <begin position="122"/>
        <end position="179"/>
    </location>
</feature>
<dbReference type="GO" id="GO:0006950">
    <property type="term" value="P:response to stress"/>
    <property type="evidence" value="ECO:0007669"/>
    <property type="project" value="UniProtKB-ARBA"/>
</dbReference>
<gene>
    <name evidence="4" type="ORF">CKAN_02211500</name>
</gene>
<sequence length="179" mass="19475">MDASFSPQNRHGIMDEEEHLCDSLSSSSDVSSHSISSSSSDLTEDASSSSSSTPSSSLLGQFTVGPLYEMSSLIEELPFKRGLSKHFQGRSQSFTSLSNVRCLEDLAKPENPWRKKLKSCKSYGGGLDSQRSYAPRTASKTISKKASRSSWGSLLSRRNKPPIPSHKTSSFSSQTPLFA</sequence>
<dbReference type="OrthoDB" id="1938584at2759"/>
<reference evidence="4 5" key="1">
    <citation type="journal article" date="2019" name="Nat. Plants">
        <title>Stout camphor tree genome fills gaps in understanding of flowering plant genome evolution.</title>
        <authorList>
            <person name="Chaw S.M."/>
            <person name="Liu Y.C."/>
            <person name="Wu Y.W."/>
            <person name="Wang H.Y."/>
            <person name="Lin C.I."/>
            <person name="Wu C.S."/>
            <person name="Ke H.M."/>
            <person name="Chang L.Y."/>
            <person name="Hsu C.Y."/>
            <person name="Yang H.T."/>
            <person name="Sudianto E."/>
            <person name="Hsu M.H."/>
            <person name="Wu K.P."/>
            <person name="Wang L.N."/>
            <person name="Leebens-Mack J.H."/>
            <person name="Tsai I.J."/>
        </authorList>
    </citation>
    <scope>NUCLEOTIDE SEQUENCE [LARGE SCALE GENOMIC DNA]</scope>
    <source>
        <strain evidence="5">cv. Chaw 1501</strain>
        <tissue evidence="4">Young leaves</tissue>
    </source>
</reference>
<comment type="caution">
    <text evidence="4">The sequence shown here is derived from an EMBL/GenBank/DDBJ whole genome shotgun (WGS) entry which is preliminary data.</text>
</comment>
<dbReference type="PANTHER" id="PTHR33172">
    <property type="entry name" value="OS08G0516900 PROTEIN"/>
    <property type="match status" value="1"/>
</dbReference>
<dbReference type="AlphaFoldDB" id="A0A3S3NIF9"/>